<comment type="similarity">
    <text evidence="2">Belongs to the UPF0298 family.</text>
</comment>
<dbReference type="InterPro" id="IPR016979">
    <property type="entry name" value="DUF2129"/>
</dbReference>
<evidence type="ECO:0000313" key="3">
    <source>
        <dbReference type="EMBL" id="CDQ22325.1"/>
    </source>
</evidence>
<organism evidence="3 4">
    <name type="scientific">Halobacillus karajensis</name>
    <dbReference type="NCBI Taxonomy" id="195088"/>
    <lineage>
        <taxon>Bacteria</taxon>
        <taxon>Bacillati</taxon>
        <taxon>Bacillota</taxon>
        <taxon>Bacilli</taxon>
        <taxon>Bacillales</taxon>
        <taxon>Bacillaceae</taxon>
        <taxon>Halobacillus</taxon>
    </lineage>
</organism>
<evidence type="ECO:0000256" key="1">
    <source>
        <dbReference type="ARBA" id="ARBA00022490"/>
    </source>
</evidence>
<dbReference type="RefSeq" id="WP_035505571.1">
    <property type="nucleotide sequence ID" value="NZ_CCDH010000002.1"/>
</dbReference>
<dbReference type="GO" id="GO:0005737">
    <property type="term" value="C:cytoplasm"/>
    <property type="evidence" value="ECO:0007669"/>
    <property type="project" value="UniProtKB-SubCell"/>
</dbReference>
<keyword evidence="1 2" id="KW-0963">Cytoplasm</keyword>
<gene>
    <name evidence="3" type="ORF">BN983_00533</name>
</gene>
<name>A0A024P2E8_9BACI</name>
<comment type="subcellular location">
    <subcellularLocation>
        <location evidence="2">Cytoplasm</location>
    </subcellularLocation>
</comment>
<accession>A0A024P2E8</accession>
<dbReference type="EMBL" id="CCDI010000001">
    <property type="protein sequence ID" value="CDQ22325.1"/>
    <property type="molecule type" value="Genomic_DNA"/>
</dbReference>
<protein>
    <recommendedName>
        <fullName evidence="2">UPF0298 protein BN983_00533</fullName>
    </recommendedName>
</protein>
<reference evidence="4" key="1">
    <citation type="submission" date="2014-03" db="EMBL/GenBank/DDBJ databases">
        <authorList>
            <person name="Urmite Genomes U."/>
        </authorList>
    </citation>
    <scope>NUCLEOTIDE SEQUENCE [LARGE SCALE GENOMIC DNA]</scope>
    <source>
        <strain evidence="4">HD-03</strain>
    </source>
</reference>
<dbReference type="AlphaFoldDB" id="A0A024P2E8"/>
<keyword evidence="4" id="KW-1185">Reference proteome</keyword>
<proteinExistence type="inferred from homology"/>
<comment type="caution">
    <text evidence="3">The sequence shown here is derived from an EMBL/GenBank/DDBJ whole genome shotgun (WGS) entry which is preliminary data.</text>
</comment>
<dbReference type="OrthoDB" id="2990788at2"/>
<dbReference type="Pfam" id="PF09902">
    <property type="entry name" value="DUF2129"/>
    <property type="match status" value="1"/>
</dbReference>
<reference evidence="3 4" key="2">
    <citation type="submission" date="2014-05" db="EMBL/GenBank/DDBJ databases">
        <title>Draft genome sequence of Halobacillus karajensis HK-03.</title>
        <authorList>
            <person name="Khelaifia S."/>
            <person name="Croce O."/>
            <person name="Lagier J.C."/>
            <person name="Raoult D."/>
        </authorList>
    </citation>
    <scope>NUCLEOTIDE SEQUENCE [LARGE SCALE GENOMIC DNA]</scope>
    <source>
        <strain evidence="3 4">HD-03</strain>
    </source>
</reference>
<dbReference type="PIRSF" id="PIRSF031653">
    <property type="entry name" value="UCP031653"/>
    <property type="match status" value="1"/>
</dbReference>
<evidence type="ECO:0000256" key="2">
    <source>
        <dbReference type="HAMAP-Rule" id="MF_01126"/>
    </source>
</evidence>
<evidence type="ECO:0000313" key="4">
    <source>
        <dbReference type="Proteomes" id="UP000028868"/>
    </source>
</evidence>
<dbReference type="HAMAP" id="MF_01126">
    <property type="entry name" value="UPF0298"/>
    <property type="match status" value="1"/>
</dbReference>
<sequence>MNRTKRQGIIVYFQHMKNIRQIKKHGHLIHASKKMKYALLYVNQEDVEYKMEKLERLPFVSRVIPSYKPDIRTEYEGAKPDKAKQYDYKMGI</sequence>
<dbReference type="Proteomes" id="UP000028868">
    <property type="component" value="Unassembled WGS sequence"/>
</dbReference>